<comment type="caution">
    <text evidence="2">The sequence shown here is derived from an EMBL/GenBank/DDBJ whole genome shotgun (WGS) entry which is preliminary data.</text>
</comment>
<keyword evidence="1" id="KW-0732">Signal</keyword>
<evidence type="ECO:0000313" key="2">
    <source>
        <dbReference type="EMBL" id="MCB2410411.1"/>
    </source>
</evidence>
<feature type="signal peptide" evidence="1">
    <location>
        <begin position="1"/>
        <end position="21"/>
    </location>
</feature>
<name>A0ABS8AX73_9BACT</name>
<organism evidence="2 3">
    <name type="scientific">Hymenobacter lucidus</name>
    <dbReference type="NCBI Taxonomy" id="2880930"/>
    <lineage>
        <taxon>Bacteria</taxon>
        <taxon>Pseudomonadati</taxon>
        <taxon>Bacteroidota</taxon>
        <taxon>Cytophagia</taxon>
        <taxon>Cytophagales</taxon>
        <taxon>Hymenobacteraceae</taxon>
        <taxon>Hymenobacter</taxon>
    </lineage>
</organism>
<feature type="chain" id="PRO_5046898956" evidence="1">
    <location>
        <begin position="22"/>
        <end position="205"/>
    </location>
</feature>
<evidence type="ECO:0000313" key="3">
    <source>
        <dbReference type="Proteomes" id="UP001165296"/>
    </source>
</evidence>
<keyword evidence="3" id="KW-1185">Reference proteome</keyword>
<proteinExistence type="predicted"/>
<protein>
    <submittedName>
        <fullName evidence="2">Uncharacterized protein</fullName>
    </submittedName>
</protein>
<dbReference type="Proteomes" id="UP001165296">
    <property type="component" value="Unassembled WGS sequence"/>
</dbReference>
<dbReference type="EMBL" id="JAJADR010000007">
    <property type="protein sequence ID" value="MCB2410411.1"/>
    <property type="molecule type" value="Genomic_DNA"/>
</dbReference>
<gene>
    <name evidence="2" type="ORF">LGH74_20630</name>
</gene>
<dbReference type="RefSeq" id="WP_226179229.1">
    <property type="nucleotide sequence ID" value="NZ_JAJADR010000007.1"/>
</dbReference>
<sequence length="205" mass="22718">MLSRFIVGTSLTLLTSLSLQAQSTDPARFATERDSLFQRAAVIRSQKDAQISFFKTSFVATGGTRLCTKGYVTTPSPTTASFQPDKLPRLLLKKHIVKHKSVGTVVEKVFYYTVGGNVALAEYYQDGQLVRLQAFDYYEVDPKAQATVIKLESGNYATVTSNVSGRNPLKEVKFLRGDYLVKTTRKGVLKQAGKTTEYFVAPQAR</sequence>
<evidence type="ECO:0000256" key="1">
    <source>
        <dbReference type="SAM" id="SignalP"/>
    </source>
</evidence>
<reference evidence="2" key="1">
    <citation type="submission" date="2021-10" db="EMBL/GenBank/DDBJ databases">
        <authorList>
            <person name="Dean J.D."/>
            <person name="Kim M.K."/>
            <person name="Newey C.N."/>
            <person name="Stoker T.S."/>
            <person name="Thompson D.W."/>
            <person name="Grose J.H."/>
        </authorList>
    </citation>
    <scope>NUCLEOTIDE SEQUENCE</scope>
    <source>
        <strain evidence="2">BT178</strain>
    </source>
</reference>
<accession>A0ABS8AX73</accession>